<keyword evidence="1" id="KW-1133">Transmembrane helix</keyword>
<proteinExistence type="predicted"/>
<name>A0A7J5UKU7_9MICO</name>
<dbReference type="RefSeq" id="WP_152204569.1">
    <property type="nucleotide sequence ID" value="NZ_VUKF01000060.1"/>
</dbReference>
<gene>
    <name evidence="3" type="ORF">GB883_16665</name>
</gene>
<protein>
    <submittedName>
        <fullName evidence="3">PH domain-containing protein</fullName>
    </submittedName>
</protein>
<dbReference type="AlphaFoldDB" id="A0A7J5UKU7"/>
<feature type="domain" description="Low molecular weight protein antigen 6 PH" evidence="2">
    <location>
        <begin position="82"/>
        <end position="144"/>
    </location>
</feature>
<feature type="transmembrane region" description="Helical" evidence="1">
    <location>
        <begin position="50"/>
        <end position="72"/>
    </location>
</feature>
<evidence type="ECO:0000313" key="3">
    <source>
        <dbReference type="EMBL" id="KAE8762956.1"/>
    </source>
</evidence>
<dbReference type="EMBL" id="WHJE01000107">
    <property type="protein sequence ID" value="KAE8762956.1"/>
    <property type="molecule type" value="Genomic_DNA"/>
</dbReference>
<dbReference type="Proteomes" id="UP000451860">
    <property type="component" value="Unassembled WGS sequence"/>
</dbReference>
<organism evidence="3 4">
    <name type="scientific">Georgenia thermotolerans</name>
    <dbReference type="NCBI Taxonomy" id="527326"/>
    <lineage>
        <taxon>Bacteria</taxon>
        <taxon>Bacillati</taxon>
        <taxon>Actinomycetota</taxon>
        <taxon>Actinomycetes</taxon>
        <taxon>Micrococcales</taxon>
        <taxon>Bogoriellaceae</taxon>
        <taxon>Georgenia</taxon>
    </lineage>
</organism>
<keyword evidence="4" id="KW-1185">Reference proteome</keyword>
<accession>A0A7J5UKU7</accession>
<evidence type="ECO:0000256" key="1">
    <source>
        <dbReference type="SAM" id="Phobius"/>
    </source>
</evidence>
<dbReference type="OrthoDB" id="3824918at2"/>
<dbReference type="Pfam" id="PF10756">
    <property type="entry name" value="bPH_6"/>
    <property type="match status" value="1"/>
</dbReference>
<sequence>MPAASDVTTAEELHRTFRPRAARRVSVVLGVLTAVGAALIMILVPQIPGFAFGPADEVGTGLFALGVLWLLWRQGAVRAVPDERGLTVRNFIYTRSVEWAEIVGVSFGAGSPWVQLDLSDGDTLAVMAIQRADGARAVEESRRLATLVALHEPRP</sequence>
<comment type="caution">
    <text evidence="3">The sequence shown here is derived from an EMBL/GenBank/DDBJ whole genome shotgun (WGS) entry which is preliminary data.</text>
</comment>
<dbReference type="InterPro" id="IPR019692">
    <property type="entry name" value="CFP-6_PH"/>
</dbReference>
<keyword evidence="1" id="KW-0812">Transmembrane</keyword>
<keyword evidence="1" id="KW-0472">Membrane</keyword>
<evidence type="ECO:0000313" key="4">
    <source>
        <dbReference type="Proteomes" id="UP000451860"/>
    </source>
</evidence>
<reference evidence="3 4" key="1">
    <citation type="submission" date="2019-10" db="EMBL/GenBank/DDBJ databases">
        <title>Georgenia wutianyii sp. nov. and Georgenia yuyongxinii sp. nov. isolated from plateau pika (Ochotona curzoniae) in the Qinghai-Tibet plateau of China.</title>
        <authorList>
            <person name="Tian Z."/>
        </authorList>
    </citation>
    <scope>NUCLEOTIDE SEQUENCE [LARGE SCALE GENOMIC DNA]</scope>
    <source>
        <strain evidence="3 4">DSM 21501</strain>
    </source>
</reference>
<evidence type="ECO:0000259" key="2">
    <source>
        <dbReference type="Pfam" id="PF10756"/>
    </source>
</evidence>
<feature type="transmembrane region" description="Helical" evidence="1">
    <location>
        <begin position="25"/>
        <end position="44"/>
    </location>
</feature>